<evidence type="ECO:0000256" key="1">
    <source>
        <dbReference type="ARBA" id="ARBA00004141"/>
    </source>
</evidence>
<evidence type="ECO:0000256" key="5">
    <source>
        <dbReference type="ARBA" id="ARBA00022826"/>
    </source>
</evidence>
<dbReference type="FunFam" id="3.40.50.720:FF:000034">
    <property type="entry name" value="Potassium channel subfamily T member 1"/>
    <property type="match status" value="1"/>
</dbReference>
<feature type="transmembrane region" description="Helical" evidence="13">
    <location>
        <begin position="166"/>
        <end position="185"/>
    </location>
</feature>
<sequence length="1474" mass="164967">MSLRRANVVEVMDSTSNEDAANDDSAVESGSSSVNSMATEINLTAVTGVSLTPTLAPNGIINNKYTQISKWYIRAEESKRKKRAERQRQQQRHRRGAKVFRCVSDSAGHLTLAPSRLFEKTPMSPSDSLDEIALQIPRVRVEYYVNENTFKERLQLYFIKNQRSSLRIRIADLFFKLLACVLYILRVITDTDPTYATCYGCTVSNKTEFLASAQLTEEEFQEKPIINWEAILWVNRPTVLWAVQLILALVSLTEAVLLTYLGYKGNIWQQILSFHFILELITTIPFALTILWSPLRNLFIPIFLNCWLAKRSLENMFNDLHRAMQKSQSALSQQLTILSATLLCLVFTSVCGIQHFQRAGHRHLNLFQSTYYVVVTFSTVGYGDFVPDIWPSQLYMVIMICVALIVLPTQFEQLAFTWMERQKLGGSYSSHRAQSEKHVVVCSTTLHADTIMDFLNEFYAHPLLQDYYVVLLSPMELDTTMRMILQVPIWAQRVIYIQGSCLKDGDLARARMNEAEACFILAARNYADKTAADEHTILRSWAVKDFAPNVPQYVQIFRPEHKLHVKFAEHVVCEDEFKYALLANNCTCPGASTLVTLLLHTSRGQEGQQSPEEWHRLYGKCSGNEIYHIVLGDSRFFGEYEGKSFTYASFHSHRKYGVALVGVRPAHLPEFYEDTILLNPGPRHIMKKDDTCYYMSITKEENSAFVVNQNQQNQNADNVTGKENGSRRPSILPVPDMFTSSSFSISGNDDGDEGDESDDEIDDDVPWRSPSEKIARRRKPMNKMLLCIPKDTDTTHKNTSSIVKGFPPVSPFIGVSPTLCYLLKEKKPLCCLQLAQVCEHCSYRNAKEYQWQNKTIILAADYASNGIYNFIIPLRAHFRSKTSLNPIILLLERRPDVAFLDALSYFPLVYWMLGSIDCLDDLLRAGITLAESVVVVNKELSNSAEEDSLSDCNTIVAVQTMFKFFPSIKSITELSQSSNMRFMQFRAHDKYALHLSKMEKREKERGSHISYMFRLPFAAGAVFSASMLDTLLYQAFVKDYVITFVRLLLGIDQAPGSGFLTSMRITKEDMWIRTYGRLYQKLCSTTCEIPIGIYRTQDTSNTEATHVSNSPVDKWGPFSAFGKHCVRLRPSSSMFFQYSINLADEARDNHAQQIERAEIANLVRSRMESLNLPTIDYDDVSEKRNHLSYVIINPSCDLKLEEGDVIYLVRPSPFSAQKTFERHNSRRKSNISFCSNINLGAACGPNVGSVGVGGNTGAGSRRGSGMAGLNPMQMQSVQTLAGYASPRCTPPIQQIKSNSLSLPDSPTVVGSQRGRSNSLRIDNDILLRRSSSLRQGLPNVGINTGRRKSSLEEIGISHFTTLMQATNHTNPIKIALNGSIGLENRISLQVTPPEEPTPILGVPCIVPSGQGGGINPSALGGNSGGGGGAGGSTLNINTADLAGSSNPNSPLQVPQDQSQNSAVQSPQHLQGTIV</sequence>
<comment type="subcellular location">
    <subcellularLocation>
        <location evidence="1">Membrane</location>
        <topology evidence="1">Multi-pass membrane protein</topology>
    </subcellularLocation>
</comment>
<keyword evidence="4 13" id="KW-0812">Transmembrane</keyword>
<feature type="compositionally biased region" description="Polar residues" evidence="12">
    <location>
        <begin position="1443"/>
        <end position="1474"/>
    </location>
</feature>
<dbReference type="Gene3D" id="1.10.287.70">
    <property type="match status" value="1"/>
</dbReference>
<evidence type="ECO:0000259" key="14">
    <source>
        <dbReference type="PROSITE" id="PS51201"/>
    </source>
</evidence>
<feature type="transmembrane region" description="Helical" evidence="13">
    <location>
        <begin position="394"/>
        <end position="411"/>
    </location>
</feature>
<keyword evidence="7 13" id="KW-1133">Transmembrane helix</keyword>
<dbReference type="InterPro" id="IPR003929">
    <property type="entry name" value="K_chnl_BK_asu"/>
</dbReference>
<dbReference type="OrthoDB" id="257992at2759"/>
<dbReference type="FunFam" id="3.40.50.720:FF:000011">
    <property type="entry name" value="Potassium channel subfamily T member 1"/>
    <property type="match status" value="1"/>
</dbReference>
<feature type="compositionally biased region" description="Acidic residues" evidence="12">
    <location>
        <begin position="749"/>
        <end position="764"/>
    </location>
</feature>
<dbReference type="PROSITE" id="PS51201">
    <property type="entry name" value="RCK_N"/>
    <property type="match status" value="1"/>
</dbReference>
<evidence type="ECO:0000256" key="2">
    <source>
        <dbReference type="ARBA" id="ARBA00022448"/>
    </source>
</evidence>
<dbReference type="GO" id="GO:0005886">
    <property type="term" value="C:plasma membrane"/>
    <property type="evidence" value="ECO:0007669"/>
    <property type="project" value="TreeGrafter"/>
</dbReference>
<feature type="region of interest" description="Disordered" evidence="12">
    <location>
        <begin position="712"/>
        <end position="771"/>
    </location>
</feature>
<dbReference type="InterPro" id="IPR013099">
    <property type="entry name" value="K_chnl_dom"/>
</dbReference>
<evidence type="ECO:0000256" key="13">
    <source>
        <dbReference type="SAM" id="Phobius"/>
    </source>
</evidence>
<organism evidence="15">
    <name type="scientific">Musca domestica</name>
    <name type="common">House fly</name>
    <dbReference type="NCBI Taxonomy" id="7370"/>
    <lineage>
        <taxon>Eukaryota</taxon>
        <taxon>Metazoa</taxon>
        <taxon>Ecdysozoa</taxon>
        <taxon>Arthropoda</taxon>
        <taxon>Hexapoda</taxon>
        <taxon>Insecta</taxon>
        <taxon>Pterygota</taxon>
        <taxon>Neoptera</taxon>
        <taxon>Endopterygota</taxon>
        <taxon>Diptera</taxon>
        <taxon>Brachycera</taxon>
        <taxon>Muscomorpha</taxon>
        <taxon>Muscoidea</taxon>
        <taxon>Muscidae</taxon>
        <taxon>Musca</taxon>
    </lineage>
</organism>
<evidence type="ECO:0000256" key="8">
    <source>
        <dbReference type="ARBA" id="ARBA00023065"/>
    </source>
</evidence>
<accession>A0A1I8NFI3</accession>
<evidence type="ECO:0000256" key="11">
    <source>
        <dbReference type="ARBA" id="ARBA00034430"/>
    </source>
</evidence>
<evidence type="ECO:0000256" key="9">
    <source>
        <dbReference type="ARBA" id="ARBA00023136"/>
    </source>
</evidence>
<feature type="region of interest" description="Disordered" evidence="12">
    <location>
        <begin position="1415"/>
        <end position="1474"/>
    </location>
</feature>
<comment type="catalytic activity">
    <reaction evidence="11">
        <text>K(+)(in) = K(+)(out)</text>
        <dbReference type="Rhea" id="RHEA:29463"/>
        <dbReference type="ChEBI" id="CHEBI:29103"/>
    </reaction>
</comment>
<dbReference type="GO" id="GO:0015271">
    <property type="term" value="F:outward rectifier potassium channel activity"/>
    <property type="evidence" value="ECO:0007669"/>
    <property type="project" value="TreeGrafter"/>
</dbReference>
<dbReference type="Gene3D" id="3.40.50.720">
    <property type="entry name" value="NAD(P)-binding Rossmann-like Domain"/>
    <property type="match status" value="2"/>
</dbReference>
<feature type="region of interest" description="Disordered" evidence="12">
    <location>
        <begin position="1"/>
        <end position="33"/>
    </location>
</feature>
<keyword evidence="6" id="KW-0630">Potassium</keyword>
<dbReference type="InterPro" id="IPR003148">
    <property type="entry name" value="RCK_N"/>
</dbReference>
<dbReference type="Pfam" id="PF07885">
    <property type="entry name" value="Ion_trans_2"/>
    <property type="match status" value="1"/>
</dbReference>
<keyword evidence="9 13" id="KW-0472">Membrane</keyword>
<keyword evidence="3" id="KW-0633">Potassium transport</keyword>
<keyword evidence="2" id="KW-0813">Transport</keyword>
<evidence type="ECO:0000256" key="7">
    <source>
        <dbReference type="ARBA" id="ARBA00022989"/>
    </source>
</evidence>
<protein>
    <recommendedName>
        <fullName evidence="14">RCK N-terminal domain-containing protein</fullName>
    </recommendedName>
</protein>
<evidence type="ECO:0000256" key="6">
    <source>
        <dbReference type="ARBA" id="ARBA00022958"/>
    </source>
</evidence>
<name>A0A1I8NFI3_MUSDO</name>
<feature type="transmembrane region" description="Helical" evidence="13">
    <location>
        <begin position="239"/>
        <end position="262"/>
    </location>
</feature>
<keyword evidence="8" id="KW-0406">Ion transport</keyword>
<feature type="transmembrane region" description="Helical" evidence="13">
    <location>
        <begin position="335"/>
        <end position="353"/>
    </location>
</feature>
<evidence type="ECO:0000256" key="12">
    <source>
        <dbReference type="SAM" id="MobiDB-lite"/>
    </source>
</evidence>
<dbReference type="PANTHER" id="PTHR10027">
    <property type="entry name" value="CALCIUM-ACTIVATED POTASSIUM CHANNEL ALPHA CHAIN"/>
    <property type="match status" value="1"/>
</dbReference>
<dbReference type="InterPro" id="IPR047871">
    <property type="entry name" value="K_chnl_Slo-like"/>
</dbReference>
<feature type="compositionally biased region" description="Gly residues" evidence="12">
    <location>
        <begin position="1421"/>
        <end position="1431"/>
    </location>
</feature>
<evidence type="ECO:0000313" key="15">
    <source>
        <dbReference type="EnsemblMetazoa" id="MDOA014642-PD"/>
    </source>
</evidence>
<feature type="region of interest" description="Disordered" evidence="12">
    <location>
        <begin position="1296"/>
        <end position="1315"/>
    </location>
</feature>
<dbReference type="VEuPathDB" id="VectorBase:MDOA014642"/>
<gene>
    <name evidence="15" type="primary">101895809</name>
</gene>
<reference evidence="15" key="1">
    <citation type="submission" date="2020-05" db="UniProtKB">
        <authorList>
            <consortium name="EnsemblMetazoa"/>
        </authorList>
    </citation>
    <scope>IDENTIFICATION</scope>
    <source>
        <strain evidence="15">Aabys</strain>
    </source>
</reference>
<evidence type="ECO:0000256" key="10">
    <source>
        <dbReference type="ARBA" id="ARBA00023303"/>
    </source>
</evidence>
<dbReference type="EnsemblMetazoa" id="MDOA014642-RD">
    <property type="protein sequence ID" value="MDOA014642-PD"/>
    <property type="gene ID" value="MDOA014642"/>
</dbReference>
<dbReference type="Pfam" id="PF03493">
    <property type="entry name" value="BK_channel_a"/>
    <property type="match status" value="1"/>
</dbReference>
<dbReference type="Pfam" id="PF22614">
    <property type="entry name" value="Slo-like_RCK"/>
    <property type="match status" value="2"/>
</dbReference>
<evidence type="ECO:0000256" key="4">
    <source>
        <dbReference type="ARBA" id="ARBA00022692"/>
    </source>
</evidence>
<dbReference type="SUPFAM" id="SSF81324">
    <property type="entry name" value="Voltage-gated potassium channels"/>
    <property type="match status" value="1"/>
</dbReference>
<keyword evidence="5" id="KW-0631">Potassium channel</keyword>
<dbReference type="VEuPathDB" id="VectorBase:MDOMA2_016548"/>
<feature type="domain" description="RCK N-terminal" evidence="14">
    <location>
        <begin position="436"/>
        <end position="572"/>
    </location>
</feature>
<dbReference type="FunFam" id="1.10.287.70:FF:000137">
    <property type="entry name" value="Slowpoke 2, isoform E"/>
    <property type="match status" value="1"/>
</dbReference>
<proteinExistence type="predicted"/>
<dbReference type="GO" id="GO:0005228">
    <property type="term" value="F:intracellular sodium-activated potassium channel activity"/>
    <property type="evidence" value="ECO:0007669"/>
    <property type="project" value="TreeGrafter"/>
</dbReference>
<dbReference type="PANTHER" id="PTHR10027:SF10">
    <property type="entry name" value="SLOWPOKE 2, ISOFORM D"/>
    <property type="match status" value="1"/>
</dbReference>
<feature type="transmembrane region" description="Helical" evidence="13">
    <location>
        <begin position="274"/>
        <end position="295"/>
    </location>
</feature>
<keyword evidence="10" id="KW-0407">Ion channel</keyword>
<evidence type="ECO:0000256" key="3">
    <source>
        <dbReference type="ARBA" id="ARBA00022538"/>
    </source>
</evidence>